<accession>A0A4R3LZU9</accession>
<name>A0A4R3LZU9_9BURK</name>
<protein>
    <submittedName>
        <fullName evidence="1">Uncharacterized protein</fullName>
    </submittedName>
</protein>
<organism evidence="1 2">
    <name type="scientific">Paralcaligenes ureilyticus</name>
    <dbReference type="NCBI Taxonomy" id="627131"/>
    <lineage>
        <taxon>Bacteria</taxon>
        <taxon>Pseudomonadati</taxon>
        <taxon>Pseudomonadota</taxon>
        <taxon>Betaproteobacteria</taxon>
        <taxon>Burkholderiales</taxon>
        <taxon>Alcaligenaceae</taxon>
        <taxon>Paralcaligenes</taxon>
    </lineage>
</organism>
<keyword evidence="2" id="KW-1185">Reference proteome</keyword>
<reference evidence="1 2" key="1">
    <citation type="submission" date="2019-03" db="EMBL/GenBank/DDBJ databases">
        <title>Genomic Encyclopedia of Type Strains, Phase IV (KMG-IV): sequencing the most valuable type-strain genomes for metagenomic binning, comparative biology and taxonomic classification.</title>
        <authorList>
            <person name="Goeker M."/>
        </authorList>
    </citation>
    <scope>NUCLEOTIDE SEQUENCE [LARGE SCALE GENOMIC DNA]</scope>
    <source>
        <strain evidence="1 2">DSM 24591</strain>
    </source>
</reference>
<gene>
    <name evidence="1" type="ORF">EDC26_10840</name>
</gene>
<proteinExistence type="predicted"/>
<evidence type="ECO:0000313" key="2">
    <source>
        <dbReference type="Proteomes" id="UP000295525"/>
    </source>
</evidence>
<dbReference type="EMBL" id="SMAJ01000008">
    <property type="protein sequence ID" value="TCT06304.1"/>
    <property type="molecule type" value="Genomic_DNA"/>
</dbReference>
<comment type="caution">
    <text evidence="1">The sequence shown here is derived from an EMBL/GenBank/DDBJ whole genome shotgun (WGS) entry which is preliminary data.</text>
</comment>
<sequence length="389" mass="43596">MSPRMLTTPEEAFAIAVELFPSRHAESIKRASVACGLTNIRIIGKVIKAANRILGDRALEDALLARVVPSIVLFAAIHYKGLEDGPDFQFALSIGSPSDWKDFVKDENKEPTEEEKHRAKWRLLMNELGIHGCDEFEALVVEFLESGLFDASRLAPIIDRYAAERQHVEAREKASQFLFKVFWDHRIGDAQLLEMASELPAIASFLDPYVCSELDRALADIPGGKSIGQEIVDGWIVSFKAQKHKHVNDENPFNRPLHEAITAEFAAVNAQAQGRTTVLDTCMYIIENNGWGTMHEVAMKGATSADFEFAIRNMEIEKLRRFLRRMIEMRLQRQTYDLHFGTATERFVDACRSIANDPASSRLAGLIKRLFAGTTLASELVLPQAQPPT</sequence>
<evidence type="ECO:0000313" key="1">
    <source>
        <dbReference type="EMBL" id="TCT06304.1"/>
    </source>
</evidence>
<dbReference type="AlphaFoldDB" id="A0A4R3LZU9"/>
<dbReference type="Proteomes" id="UP000295525">
    <property type="component" value="Unassembled WGS sequence"/>
</dbReference>